<evidence type="ECO:0000313" key="3">
    <source>
        <dbReference type="EMBL" id="CAG8614269.1"/>
    </source>
</evidence>
<accession>A0A9N9CSE0</accession>
<keyword evidence="4" id="KW-1185">Reference proteome</keyword>
<keyword evidence="1" id="KW-0175">Coiled coil</keyword>
<dbReference type="GO" id="GO:0004519">
    <property type="term" value="F:endonuclease activity"/>
    <property type="evidence" value="ECO:0007669"/>
    <property type="project" value="InterPro"/>
</dbReference>
<dbReference type="Proteomes" id="UP000789739">
    <property type="component" value="Unassembled WGS sequence"/>
</dbReference>
<organism evidence="3 4">
    <name type="scientific">Paraglomus brasilianum</name>
    <dbReference type="NCBI Taxonomy" id="144538"/>
    <lineage>
        <taxon>Eukaryota</taxon>
        <taxon>Fungi</taxon>
        <taxon>Fungi incertae sedis</taxon>
        <taxon>Mucoromycota</taxon>
        <taxon>Glomeromycotina</taxon>
        <taxon>Glomeromycetes</taxon>
        <taxon>Paraglomerales</taxon>
        <taxon>Paraglomeraceae</taxon>
        <taxon>Paraglomus</taxon>
    </lineage>
</organism>
<gene>
    <name evidence="3" type="ORF">PBRASI_LOCUS8343</name>
</gene>
<name>A0A9N9CSE0_9GLOM</name>
<feature type="domain" description="Restriction endonuclease type IV Mrr" evidence="2">
    <location>
        <begin position="59"/>
        <end position="148"/>
    </location>
</feature>
<sequence>MLVIGWNDAGENIKINDPVFLDDFHGNIKSTVLLLSRRIHIDHQNYLFQYPPTLDDDDVDGGIDITATIDRTPYLFRCENRTGKIDVATVREVAGMAENEAWGTVMVLVAKARSTGDQDPDPFTEDAREFASATDDPIILCDETNVVDAVITYSHQRQVERQQREQLEMLLRQLQEKRERVEMLERQLRDRRLQDEKDRLFAELNATSELLLEK</sequence>
<proteinExistence type="predicted"/>
<protein>
    <submittedName>
        <fullName evidence="3">8475_t:CDS:1</fullName>
    </submittedName>
</protein>
<dbReference type="Pfam" id="PF04471">
    <property type="entry name" value="Mrr_cat"/>
    <property type="match status" value="1"/>
</dbReference>
<dbReference type="GO" id="GO:0003677">
    <property type="term" value="F:DNA binding"/>
    <property type="evidence" value="ECO:0007669"/>
    <property type="project" value="InterPro"/>
</dbReference>
<feature type="coiled-coil region" evidence="1">
    <location>
        <begin position="157"/>
        <end position="194"/>
    </location>
</feature>
<reference evidence="3" key="1">
    <citation type="submission" date="2021-06" db="EMBL/GenBank/DDBJ databases">
        <authorList>
            <person name="Kallberg Y."/>
            <person name="Tangrot J."/>
            <person name="Rosling A."/>
        </authorList>
    </citation>
    <scope>NUCLEOTIDE SEQUENCE</scope>
    <source>
        <strain evidence="3">BR232B</strain>
    </source>
</reference>
<comment type="caution">
    <text evidence="3">The sequence shown here is derived from an EMBL/GenBank/DDBJ whole genome shotgun (WGS) entry which is preliminary data.</text>
</comment>
<dbReference type="EMBL" id="CAJVPI010001468">
    <property type="protein sequence ID" value="CAG8614269.1"/>
    <property type="molecule type" value="Genomic_DNA"/>
</dbReference>
<evidence type="ECO:0000313" key="4">
    <source>
        <dbReference type="Proteomes" id="UP000789739"/>
    </source>
</evidence>
<dbReference type="GO" id="GO:0009307">
    <property type="term" value="P:DNA restriction-modification system"/>
    <property type="evidence" value="ECO:0007669"/>
    <property type="project" value="InterPro"/>
</dbReference>
<dbReference type="AlphaFoldDB" id="A0A9N9CSE0"/>
<evidence type="ECO:0000256" key="1">
    <source>
        <dbReference type="SAM" id="Coils"/>
    </source>
</evidence>
<evidence type="ECO:0000259" key="2">
    <source>
        <dbReference type="Pfam" id="PF04471"/>
    </source>
</evidence>
<dbReference type="InterPro" id="IPR007560">
    <property type="entry name" value="Restrct_endonuc_IV_Mrr"/>
</dbReference>